<evidence type="ECO:0000313" key="1">
    <source>
        <dbReference type="EMBL" id="MBD7971060.1"/>
    </source>
</evidence>
<proteinExistence type="predicted"/>
<evidence type="ECO:0000313" key="2">
    <source>
        <dbReference type="Proteomes" id="UP000608071"/>
    </source>
</evidence>
<sequence>MGRLEMRKVPIVLIFLLILITGCMNAQEDNITVNVIGNPDANEILSLDSDANIFMFRDLIYKTGIDWVDELVLTPNEEIGEIKNQTSIAEDFVNGTSNVLPVGTKIYSSKEQKDILLVEIDGAILKYYALVEG</sequence>
<gene>
    <name evidence="1" type="ORF">H9647_23610</name>
</gene>
<accession>A0ABR8T5L2</accession>
<protein>
    <submittedName>
        <fullName evidence="1">Uncharacterized protein</fullName>
    </submittedName>
</protein>
<reference evidence="1 2" key="1">
    <citation type="submission" date="2020-08" db="EMBL/GenBank/DDBJ databases">
        <title>A Genomic Blueprint of the Chicken Gut Microbiome.</title>
        <authorList>
            <person name="Gilroy R."/>
            <person name="Ravi A."/>
            <person name="Getino M."/>
            <person name="Pursley I."/>
            <person name="Horton D.L."/>
            <person name="Alikhan N.-F."/>
            <person name="Baker D."/>
            <person name="Gharbi K."/>
            <person name="Hall N."/>
            <person name="Watson M."/>
            <person name="Adriaenssens E.M."/>
            <person name="Foster-Nyarko E."/>
            <person name="Jarju S."/>
            <person name="Secka A."/>
            <person name="Antonio M."/>
            <person name="Oren A."/>
            <person name="Chaudhuri R."/>
            <person name="La Ragione R.M."/>
            <person name="Hildebrand F."/>
            <person name="Pallen M.J."/>
        </authorList>
    </citation>
    <scope>NUCLEOTIDE SEQUENCE [LARGE SCALE GENOMIC DNA]</scope>
    <source>
        <strain evidence="1 2">Sa2BVA9</strain>
    </source>
</reference>
<name>A0ABR8T5L2_9BACL</name>
<dbReference type="Proteomes" id="UP000608071">
    <property type="component" value="Unassembled WGS sequence"/>
</dbReference>
<comment type="caution">
    <text evidence="1">The sequence shown here is derived from an EMBL/GenBank/DDBJ whole genome shotgun (WGS) entry which is preliminary data.</text>
</comment>
<dbReference type="PROSITE" id="PS51257">
    <property type="entry name" value="PROKAR_LIPOPROTEIN"/>
    <property type="match status" value="1"/>
</dbReference>
<keyword evidence="2" id="KW-1185">Reference proteome</keyword>
<organism evidence="1 2">
    <name type="scientific">Paenibacillus gallinarum</name>
    <dbReference type="NCBI Taxonomy" id="2762232"/>
    <lineage>
        <taxon>Bacteria</taxon>
        <taxon>Bacillati</taxon>
        <taxon>Bacillota</taxon>
        <taxon>Bacilli</taxon>
        <taxon>Bacillales</taxon>
        <taxon>Paenibacillaceae</taxon>
        <taxon>Paenibacillus</taxon>
    </lineage>
</organism>
<dbReference type="EMBL" id="JACSQL010000019">
    <property type="protein sequence ID" value="MBD7971060.1"/>
    <property type="molecule type" value="Genomic_DNA"/>
</dbReference>